<dbReference type="EMBL" id="CP011110">
    <property type="protein sequence ID" value="AKA26498.1"/>
    <property type="molecule type" value="Genomic_DNA"/>
</dbReference>
<dbReference type="GO" id="GO:0009372">
    <property type="term" value="P:quorum sensing"/>
    <property type="evidence" value="ECO:0007669"/>
    <property type="project" value="InterPro"/>
</dbReference>
<dbReference type="CDD" id="cd12869">
    <property type="entry name" value="MqsR"/>
    <property type="match status" value="1"/>
</dbReference>
<evidence type="ECO:0000313" key="1">
    <source>
        <dbReference type="EMBL" id="AKA26498.1"/>
    </source>
</evidence>
<protein>
    <submittedName>
        <fullName evidence="1">Motility quorum-sensing regulator MqsR</fullName>
    </submittedName>
</protein>
<dbReference type="OrthoDB" id="8611934at2"/>
<dbReference type="InterPro" id="IPR031451">
    <property type="entry name" value="MqsR_toxin"/>
</dbReference>
<dbReference type="InterPro" id="IPR038493">
    <property type="entry name" value="MqsR_sf"/>
</dbReference>
<dbReference type="Proteomes" id="UP000032748">
    <property type="component" value="Chromosome"/>
</dbReference>
<dbReference type="Pfam" id="PF15723">
    <property type="entry name" value="MqsR_toxin"/>
    <property type="match status" value="1"/>
</dbReference>
<gene>
    <name evidence="1" type="ORF">PCL1606_50510</name>
</gene>
<dbReference type="KEGG" id="pcz:PCL1606_50510"/>
<organism evidence="1 2">
    <name type="scientific">Pseudomonas chlororaphis</name>
    <dbReference type="NCBI Taxonomy" id="587753"/>
    <lineage>
        <taxon>Bacteria</taxon>
        <taxon>Pseudomonadati</taxon>
        <taxon>Pseudomonadota</taxon>
        <taxon>Gammaproteobacteria</taxon>
        <taxon>Pseudomonadales</taxon>
        <taxon>Pseudomonadaceae</taxon>
        <taxon>Pseudomonas</taxon>
    </lineage>
</organism>
<name>A0A0D5Y591_9PSED</name>
<dbReference type="AlphaFoldDB" id="A0A0D5Y591"/>
<evidence type="ECO:0000313" key="2">
    <source>
        <dbReference type="Proteomes" id="UP000032748"/>
    </source>
</evidence>
<dbReference type="GO" id="GO:0044010">
    <property type="term" value="P:single-species biofilm formation"/>
    <property type="evidence" value="ECO:0007669"/>
    <property type="project" value="InterPro"/>
</dbReference>
<reference evidence="1 2" key="1">
    <citation type="journal article" date="2015" name="Mol. Plant Microbe Interact.">
        <title>Comparative Genomic Analysis of Pseudomonas chlororaphis PCL1606 Reveals New Insight into Antifungal Compounds Involved in Biocontrol.</title>
        <authorList>
            <person name="Calderon C.E."/>
            <person name="Ramos C."/>
            <person name="de Vicente A."/>
            <person name="Cazorla F.M."/>
        </authorList>
    </citation>
    <scope>NUCLEOTIDE SEQUENCE [LARGE SCALE GENOMIC DNA]</scope>
    <source>
        <strain evidence="1 2">PCL1606</strain>
    </source>
</reference>
<sequence>MEKKTPHYDLSVIQADVARLGAAAFTRTALVSGRHLGLSLREMQQVIAGLQCKMLYKSMTTYLDHRIWQDVYCTHIDAAELYIKVTYRPGGGPPVISFKEKHP</sequence>
<dbReference type="GO" id="GO:0017148">
    <property type="term" value="P:negative regulation of translation"/>
    <property type="evidence" value="ECO:0007669"/>
    <property type="project" value="InterPro"/>
</dbReference>
<dbReference type="Gene3D" id="3.30.2310.40">
    <property type="match status" value="1"/>
</dbReference>
<accession>A0A0D5Y591</accession>
<proteinExistence type="predicted"/>
<dbReference type="PATRIC" id="fig|587753.10.peg.5043"/>
<dbReference type="RefSeq" id="WP_044461339.1">
    <property type="nucleotide sequence ID" value="NZ_CP011110.1"/>
</dbReference>